<evidence type="ECO:0000256" key="1">
    <source>
        <dbReference type="SAM" id="Phobius"/>
    </source>
</evidence>
<sequence>MNHELARKALIRRLAIGYLGVLGMVLVALVFCLAQRAGWEPMLTGAPIYLTFVAAITYQFAKDLRASKPGRRAADKAMDEE</sequence>
<dbReference type="OrthoDB" id="9115081at2"/>
<reference evidence="2 3" key="1">
    <citation type="submission" date="2018-01" db="EMBL/GenBank/DDBJ databases">
        <title>Whole genome analyses suggest that Burkholderia sensu lato contains two further novel genera in the rhizoxinica-symbiotica group Mycetohabitans gen. nov., and Trinickia gen. nov.: implications for the evolution of diazotrophy and nodulation in the Burkholderiaceae.</title>
        <authorList>
            <person name="Estrada-de los Santos P."/>
            <person name="Palmer M."/>
            <person name="Chavez-Ramirez B."/>
            <person name="Beukes C."/>
            <person name="Steenkamp E.T."/>
            <person name="Hirsch A.M."/>
            <person name="Manyaka P."/>
            <person name="Maluk M."/>
            <person name="Lafos M."/>
            <person name="Crook M."/>
            <person name="Gross E."/>
            <person name="Simon M.F."/>
            <person name="Bueno dos Reis Junior F."/>
            <person name="Poole P.S."/>
            <person name="Venter S.N."/>
            <person name="James E.K."/>
        </authorList>
    </citation>
    <scope>NUCLEOTIDE SEQUENCE [LARGE SCALE GENOMIC DNA]</scope>
    <source>
        <strain evidence="2 3">JPY 581</strain>
    </source>
</reference>
<keyword evidence="1" id="KW-0812">Transmembrane</keyword>
<evidence type="ECO:0000313" key="3">
    <source>
        <dbReference type="Proteomes" id="UP000235777"/>
    </source>
</evidence>
<dbReference type="AlphaFoldDB" id="A0A2N7X3R2"/>
<keyword evidence="1" id="KW-0472">Membrane</keyword>
<proteinExistence type="predicted"/>
<keyword evidence="3" id="KW-1185">Reference proteome</keyword>
<accession>A0A2N7X3R2</accession>
<gene>
    <name evidence="2" type="ORF">C0Z20_12935</name>
</gene>
<name>A0A2N7X3R2_9BURK</name>
<keyword evidence="1" id="KW-1133">Transmembrane helix</keyword>
<protein>
    <submittedName>
        <fullName evidence="2">Uncharacterized protein</fullName>
    </submittedName>
</protein>
<dbReference type="Proteomes" id="UP000235777">
    <property type="component" value="Unassembled WGS sequence"/>
</dbReference>
<evidence type="ECO:0000313" key="2">
    <source>
        <dbReference type="EMBL" id="PMS36376.1"/>
    </source>
</evidence>
<comment type="caution">
    <text evidence="2">The sequence shown here is derived from an EMBL/GenBank/DDBJ whole genome shotgun (WGS) entry which is preliminary data.</text>
</comment>
<dbReference type="RefSeq" id="WP_018443697.1">
    <property type="nucleotide sequence ID" value="NZ_KB890217.1"/>
</dbReference>
<organism evidence="2 3">
    <name type="scientific">Trinickia symbiotica</name>
    <dbReference type="NCBI Taxonomy" id="863227"/>
    <lineage>
        <taxon>Bacteria</taxon>
        <taxon>Pseudomonadati</taxon>
        <taxon>Pseudomonadota</taxon>
        <taxon>Betaproteobacteria</taxon>
        <taxon>Burkholderiales</taxon>
        <taxon>Burkholderiaceae</taxon>
        <taxon>Trinickia</taxon>
    </lineage>
</organism>
<feature type="transmembrane region" description="Helical" evidence="1">
    <location>
        <begin position="15"/>
        <end position="36"/>
    </location>
</feature>
<dbReference type="EMBL" id="PNYC01000007">
    <property type="protein sequence ID" value="PMS36376.1"/>
    <property type="molecule type" value="Genomic_DNA"/>
</dbReference>
<feature type="transmembrane region" description="Helical" evidence="1">
    <location>
        <begin position="42"/>
        <end position="61"/>
    </location>
</feature>